<evidence type="ECO:0000313" key="7">
    <source>
        <dbReference type="EMBL" id="QRC96156.1"/>
    </source>
</evidence>
<evidence type="ECO:0000256" key="4">
    <source>
        <dbReference type="ARBA" id="ARBA00023136"/>
    </source>
</evidence>
<dbReference type="Proteomes" id="UP000663193">
    <property type="component" value="Chromosome 6"/>
</dbReference>
<keyword evidence="4 5" id="KW-0472">Membrane</keyword>
<keyword evidence="2 5" id="KW-0812">Transmembrane</keyword>
<sequence length="157" mass="17358">MIVSRLVSLVLRIAQFVFAAIVLGLTAYFLYQRSRHNDGPFGRVVFAVIWSSLSIIGAIIWAVPTSSSMTGYVSDLVFTAGWAAVFGLLVRWFNGTNCGSAWDWAGFSFSRDNNCGQWRAAQAFSFLSMVIWFATFLLGIITAHRLSHRAAPRGARV</sequence>
<dbReference type="PANTHER" id="PTHR39608:SF1">
    <property type="entry name" value="INTEGRAL MEMBRANE PROTEIN (AFU_ORTHOLOGUE AFUA_5G08640)"/>
    <property type="match status" value="1"/>
</dbReference>
<protein>
    <recommendedName>
        <fullName evidence="6">MARVEL domain-containing protein</fullName>
    </recommendedName>
</protein>
<keyword evidence="3 5" id="KW-1133">Transmembrane helix</keyword>
<evidence type="ECO:0000256" key="2">
    <source>
        <dbReference type="ARBA" id="ARBA00022692"/>
    </source>
</evidence>
<feature type="transmembrane region" description="Helical" evidence="5">
    <location>
        <begin position="43"/>
        <end position="64"/>
    </location>
</feature>
<name>A0A7U2F0C1_PHANO</name>
<dbReference type="GO" id="GO:0016020">
    <property type="term" value="C:membrane"/>
    <property type="evidence" value="ECO:0007669"/>
    <property type="project" value="UniProtKB-SubCell"/>
</dbReference>
<comment type="subcellular location">
    <subcellularLocation>
        <location evidence="1">Membrane</location>
        <topology evidence="1">Multi-pass membrane protein</topology>
    </subcellularLocation>
</comment>
<evidence type="ECO:0000256" key="3">
    <source>
        <dbReference type="ARBA" id="ARBA00022989"/>
    </source>
</evidence>
<organism evidence="7 8">
    <name type="scientific">Phaeosphaeria nodorum (strain SN15 / ATCC MYA-4574 / FGSC 10173)</name>
    <name type="common">Glume blotch fungus</name>
    <name type="synonym">Parastagonospora nodorum</name>
    <dbReference type="NCBI Taxonomy" id="321614"/>
    <lineage>
        <taxon>Eukaryota</taxon>
        <taxon>Fungi</taxon>
        <taxon>Dikarya</taxon>
        <taxon>Ascomycota</taxon>
        <taxon>Pezizomycotina</taxon>
        <taxon>Dothideomycetes</taxon>
        <taxon>Pleosporomycetidae</taxon>
        <taxon>Pleosporales</taxon>
        <taxon>Pleosporineae</taxon>
        <taxon>Phaeosphaeriaceae</taxon>
        <taxon>Parastagonospora</taxon>
    </lineage>
</organism>
<evidence type="ECO:0000313" key="8">
    <source>
        <dbReference type="Proteomes" id="UP000663193"/>
    </source>
</evidence>
<dbReference type="PANTHER" id="PTHR39608">
    <property type="entry name" value="INTEGRAL MEMBRANE PROTEIN (AFU_ORTHOLOGUE AFUA_5G08640)"/>
    <property type="match status" value="1"/>
</dbReference>
<dbReference type="VEuPathDB" id="FungiDB:JI435_057890"/>
<reference evidence="8" key="1">
    <citation type="journal article" date="2021" name="BMC Genomics">
        <title>Chromosome-level genome assembly and manually-curated proteome of model necrotroph Parastagonospora nodorum Sn15 reveals a genome-wide trove of candidate effector homologs, and redundancy of virulence-related functions within an accessory chromosome.</title>
        <authorList>
            <person name="Bertazzoni S."/>
            <person name="Jones D.A.B."/>
            <person name="Phan H.T."/>
            <person name="Tan K.-C."/>
            <person name="Hane J.K."/>
        </authorList>
    </citation>
    <scope>NUCLEOTIDE SEQUENCE [LARGE SCALE GENOMIC DNA]</scope>
    <source>
        <strain evidence="8">SN15 / ATCC MYA-4574 / FGSC 10173)</strain>
    </source>
</reference>
<dbReference type="EMBL" id="CP069028">
    <property type="protein sequence ID" value="QRC96156.1"/>
    <property type="molecule type" value="Genomic_DNA"/>
</dbReference>
<feature type="domain" description="MARVEL" evidence="6">
    <location>
        <begin position="7"/>
        <end position="138"/>
    </location>
</feature>
<feature type="transmembrane region" description="Helical" evidence="5">
    <location>
        <begin position="9"/>
        <end position="31"/>
    </location>
</feature>
<accession>A0A7U2F0C1</accession>
<evidence type="ECO:0000256" key="5">
    <source>
        <dbReference type="SAM" id="Phobius"/>
    </source>
</evidence>
<keyword evidence="8" id="KW-1185">Reference proteome</keyword>
<evidence type="ECO:0000256" key="1">
    <source>
        <dbReference type="ARBA" id="ARBA00004141"/>
    </source>
</evidence>
<evidence type="ECO:0000259" key="6">
    <source>
        <dbReference type="Pfam" id="PF01284"/>
    </source>
</evidence>
<dbReference type="AlphaFoldDB" id="A0A7U2F0C1"/>
<feature type="transmembrane region" description="Helical" evidence="5">
    <location>
        <begin position="123"/>
        <end position="143"/>
    </location>
</feature>
<feature type="transmembrane region" description="Helical" evidence="5">
    <location>
        <begin position="76"/>
        <end position="94"/>
    </location>
</feature>
<dbReference type="InterPro" id="IPR008253">
    <property type="entry name" value="Marvel"/>
</dbReference>
<proteinExistence type="predicted"/>
<dbReference type="Pfam" id="PF01284">
    <property type="entry name" value="MARVEL"/>
    <property type="match status" value="1"/>
</dbReference>
<dbReference type="OrthoDB" id="4074965at2759"/>
<gene>
    <name evidence="7" type="ORF">JI435_057890</name>
</gene>